<dbReference type="Proteomes" id="UP000000238">
    <property type="component" value="Chromosome"/>
</dbReference>
<dbReference type="OrthoDB" id="6385825at2"/>
<evidence type="ECO:0000256" key="1">
    <source>
        <dbReference type="SAM" id="SignalP"/>
    </source>
</evidence>
<dbReference type="EMBL" id="CP000155">
    <property type="protein sequence ID" value="ABC29691.1"/>
    <property type="molecule type" value="Genomic_DNA"/>
</dbReference>
<proteinExistence type="predicted"/>
<keyword evidence="1" id="KW-0732">Signal</keyword>
<dbReference type="RefSeq" id="WP_011396760.1">
    <property type="nucleotide sequence ID" value="NC_007645.1"/>
</dbReference>
<accession>Q2SI33</accession>
<protein>
    <submittedName>
        <fullName evidence="2">Uncharacterized protein</fullName>
    </submittedName>
</protein>
<feature type="signal peptide" evidence="1">
    <location>
        <begin position="1"/>
        <end position="26"/>
    </location>
</feature>
<keyword evidence="3" id="KW-1185">Reference proteome</keyword>
<evidence type="ECO:0000313" key="3">
    <source>
        <dbReference type="Proteomes" id="UP000000238"/>
    </source>
</evidence>
<reference evidence="2 3" key="1">
    <citation type="journal article" date="2005" name="Nucleic Acids Res.">
        <title>Genomic blueprint of Hahella chejuensis, a marine microbe producing an algicidal agent.</title>
        <authorList>
            <person name="Jeong H."/>
            <person name="Yim J.H."/>
            <person name="Lee C."/>
            <person name="Choi S.-H."/>
            <person name="Park Y.K."/>
            <person name="Yoon S.H."/>
            <person name="Hur C.-G."/>
            <person name="Kang H.-Y."/>
            <person name="Kim D."/>
            <person name="Lee H.H."/>
            <person name="Park K.H."/>
            <person name="Park S.-H."/>
            <person name="Park H.-S."/>
            <person name="Lee H.K."/>
            <person name="Oh T.K."/>
            <person name="Kim J.F."/>
        </authorList>
    </citation>
    <scope>NUCLEOTIDE SEQUENCE [LARGE SCALE GENOMIC DNA]</scope>
    <source>
        <strain evidence="2 3">KCTC 2396</strain>
    </source>
</reference>
<dbReference type="KEGG" id="hch:HCH_02917"/>
<organism evidence="2 3">
    <name type="scientific">Hahella chejuensis (strain KCTC 2396)</name>
    <dbReference type="NCBI Taxonomy" id="349521"/>
    <lineage>
        <taxon>Bacteria</taxon>
        <taxon>Pseudomonadati</taxon>
        <taxon>Pseudomonadota</taxon>
        <taxon>Gammaproteobacteria</taxon>
        <taxon>Oceanospirillales</taxon>
        <taxon>Hahellaceae</taxon>
        <taxon>Hahella</taxon>
    </lineage>
</organism>
<gene>
    <name evidence="2" type="ordered locus">HCH_02917</name>
</gene>
<dbReference type="AlphaFoldDB" id="Q2SI33"/>
<dbReference type="HOGENOM" id="CLU_2000705_0_0_6"/>
<feature type="chain" id="PRO_5004215490" evidence="1">
    <location>
        <begin position="27"/>
        <end position="124"/>
    </location>
</feature>
<dbReference type="eggNOG" id="ENOG50324RM">
    <property type="taxonomic scope" value="Bacteria"/>
</dbReference>
<name>Q2SI33_HAHCH</name>
<evidence type="ECO:0000313" key="2">
    <source>
        <dbReference type="EMBL" id="ABC29691.1"/>
    </source>
</evidence>
<sequence length="124" mass="13907">MLKAKVLALAVSCVVSTVSLSHVAKAEDHAAQVDVAKMAAAERSFYYPQRMNQYGRTDYIFIDATNGTQFCKEEGYNNSVGGSILCGEDESSYITFDWYQQQWVSKSTGSKNQCYPLYRTITCR</sequence>